<evidence type="ECO:0000256" key="1">
    <source>
        <dbReference type="SAM" id="MobiDB-lite"/>
    </source>
</evidence>
<keyword evidence="3" id="KW-1185">Reference proteome</keyword>
<feature type="compositionally biased region" description="Low complexity" evidence="1">
    <location>
        <begin position="96"/>
        <end position="111"/>
    </location>
</feature>
<sequence>MTRSQARPRLALSTAGALTPGQAGQAGFAGLAGLAGLVGLAGVALATPPGPEASREALMQHYRETCSSSAHQAAARQGATAARALGTACDALAQRIQTGAGSPPTGAAASPLARPDPTVWPDETPALPGGEDLSTKSR</sequence>
<name>A0A512HBY8_9PROT</name>
<gene>
    <name evidence="2" type="ORF">ROR02_30990</name>
</gene>
<reference evidence="2 3" key="1">
    <citation type="submission" date="2019-07" db="EMBL/GenBank/DDBJ databases">
        <title>Whole genome shotgun sequence of Rhodospirillum oryzae NBRC 107573.</title>
        <authorList>
            <person name="Hosoyama A."/>
            <person name="Uohara A."/>
            <person name="Ohji S."/>
            <person name="Ichikawa N."/>
        </authorList>
    </citation>
    <scope>NUCLEOTIDE SEQUENCE [LARGE SCALE GENOMIC DNA]</scope>
    <source>
        <strain evidence="2 3">NBRC 107573</strain>
    </source>
</reference>
<dbReference type="RefSeq" id="WP_147165003.1">
    <property type="nucleotide sequence ID" value="NZ_BJZO01000137.1"/>
</dbReference>
<dbReference type="AlphaFoldDB" id="A0A512HBY8"/>
<proteinExistence type="predicted"/>
<evidence type="ECO:0000313" key="3">
    <source>
        <dbReference type="Proteomes" id="UP000321567"/>
    </source>
</evidence>
<dbReference type="Proteomes" id="UP000321567">
    <property type="component" value="Unassembled WGS sequence"/>
</dbReference>
<feature type="region of interest" description="Disordered" evidence="1">
    <location>
        <begin position="96"/>
        <end position="138"/>
    </location>
</feature>
<comment type="caution">
    <text evidence="2">The sequence shown here is derived from an EMBL/GenBank/DDBJ whole genome shotgun (WGS) entry which is preliminary data.</text>
</comment>
<dbReference type="EMBL" id="BJZO01000137">
    <property type="protein sequence ID" value="GEO82968.1"/>
    <property type="molecule type" value="Genomic_DNA"/>
</dbReference>
<accession>A0A512HBY8</accession>
<organism evidence="2 3">
    <name type="scientific">Pararhodospirillum oryzae</name>
    <dbReference type="NCBI Taxonomy" id="478448"/>
    <lineage>
        <taxon>Bacteria</taxon>
        <taxon>Pseudomonadati</taxon>
        <taxon>Pseudomonadota</taxon>
        <taxon>Alphaproteobacteria</taxon>
        <taxon>Rhodospirillales</taxon>
        <taxon>Rhodospirillaceae</taxon>
        <taxon>Pararhodospirillum</taxon>
    </lineage>
</organism>
<evidence type="ECO:0000313" key="2">
    <source>
        <dbReference type="EMBL" id="GEO82968.1"/>
    </source>
</evidence>
<protein>
    <submittedName>
        <fullName evidence="2">Uncharacterized protein</fullName>
    </submittedName>
</protein>